<evidence type="ECO:0000313" key="2">
    <source>
        <dbReference type="Proteomes" id="UP000310200"/>
    </source>
</evidence>
<keyword evidence="2" id="KW-1185">Reference proteome</keyword>
<dbReference type="Proteomes" id="UP000310200">
    <property type="component" value="Unassembled WGS sequence"/>
</dbReference>
<sequence length="138" mass="14901">MTRPTSGHNIGQAAIRSLGVNVANVDFMSNIPWRECADRGTRSTGTRHGGAILVTEAAVTVVVVDIDLVSVDLSFFVSLAYGPCRVRENDTRRVHYFGKFRGNVAANSLAFTATKIIRGTKISEVRSVTSDTGEELNS</sequence>
<evidence type="ECO:0000313" key="1">
    <source>
        <dbReference type="EMBL" id="TGZ48885.1"/>
    </source>
</evidence>
<dbReference type="AlphaFoldDB" id="A0A4S2KHB6"/>
<protein>
    <submittedName>
        <fullName evidence="1">Uncharacterized protein</fullName>
    </submittedName>
</protein>
<comment type="caution">
    <text evidence="1">The sequence shown here is derived from an EMBL/GenBank/DDBJ whole genome shotgun (WGS) entry which is preliminary data.</text>
</comment>
<proteinExistence type="predicted"/>
<accession>A0A4S2KHB6</accession>
<reference evidence="1 2" key="1">
    <citation type="journal article" date="2019" name="Philos. Trans. R. Soc. Lond., B, Biol. Sci.">
        <title>Ant behaviour and brain gene expression of defending hosts depend on the ecological success of the intruding social parasite.</title>
        <authorList>
            <person name="Kaur R."/>
            <person name="Stoldt M."/>
            <person name="Jongepier E."/>
            <person name="Feldmeyer B."/>
            <person name="Menzel F."/>
            <person name="Bornberg-Bauer E."/>
            <person name="Foitzik S."/>
        </authorList>
    </citation>
    <scope>NUCLEOTIDE SEQUENCE [LARGE SCALE GENOMIC DNA]</scope>
    <source>
        <tissue evidence="1">Whole body</tissue>
    </source>
</reference>
<dbReference type="EMBL" id="QBLH01002296">
    <property type="protein sequence ID" value="TGZ48885.1"/>
    <property type="molecule type" value="Genomic_DNA"/>
</dbReference>
<organism evidence="1 2">
    <name type="scientific">Temnothorax longispinosus</name>
    <dbReference type="NCBI Taxonomy" id="300112"/>
    <lineage>
        <taxon>Eukaryota</taxon>
        <taxon>Metazoa</taxon>
        <taxon>Ecdysozoa</taxon>
        <taxon>Arthropoda</taxon>
        <taxon>Hexapoda</taxon>
        <taxon>Insecta</taxon>
        <taxon>Pterygota</taxon>
        <taxon>Neoptera</taxon>
        <taxon>Endopterygota</taxon>
        <taxon>Hymenoptera</taxon>
        <taxon>Apocrita</taxon>
        <taxon>Aculeata</taxon>
        <taxon>Formicoidea</taxon>
        <taxon>Formicidae</taxon>
        <taxon>Myrmicinae</taxon>
        <taxon>Temnothorax</taxon>
    </lineage>
</organism>
<name>A0A4S2KHB6_9HYME</name>
<gene>
    <name evidence="1" type="ORF">DBV15_08295</name>
</gene>